<keyword evidence="1" id="KW-0812">Transmembrane</keyword>
<feature type="transmembrane region" description="Helical" evidence="1">
    <location>
        <begin position="55"/>
        <end position="80"/>
    </location>
</feature>
<accession>A0A3D8P7Q6</accession>
<feature type="transmembrane region" description="Helical" evidence="1">
    <location>
        <begin position="309"/>
        <end position="329"/>
    </location>
</feature>
<keyword evidence="3" id="KW-1185">Reference proteome</keyword>
<feature type="transmembrane region" description="Helical" evidence="1">
    <location>
        <begin position="262"/>
        <end position="279"/>
    </location>
</feature>
<evidence type="ECO:0000256" key="1">
    <source>
        <dbReference type="SAM" id="Phobius"/>
    </source>
</evidence>
<evidence type="ECO:0000313" key="3">
    <source>
        <dbReference type="Proteomes" id="UP000256329"/>
    </source>
</evidence>
<organism evidence="2 3">
    <name type="scientific">Ammonifex thiophilus</name>
    <dbReference type="NCBI Taxonomy" id="444093"/>
    <lineage>
        <taxon>Bacteria</taxon>
        <taxon>Bacillati</taxon>
        <taxon>Bacillota</taxon>
        <taxon>Clostridia</taxon>
        <taxon>Thermoanaerobacterales</taxon>
        <taxon>Thermoanaerobacteraceae</taxon>
        <taxon>Ammonifex</taxon>
    </lineage>
</organism>
<feature type="transmembrane region" description="Helical" evidence="1">
    <location>
        <begin position="87"/>
        <end position="107"/>
    </location>
</feature>
<sequence>MKNFPKVSTWTLFRSNPSAPEMLKPKRDPWLDFLKTLGCFLMLLAHSHVETRTLLSHYAVFVGTFAPVFFFGVSGVTTLLQLASRPLSYFLIFYPLLFVYGLSFNGAKGVNFWQEPQCEVIQGIALGILVSALLLSRFGEKVSLLFPLPFLLHLGVKKLGLNLPGITGFLFPPGIFPLFPWLSFFLWGILCHRYRTLGLTLTVAAGAAYFAMALAGYGHCEKWEMNSPFFLLGLSLYGFLALMDRFAPLIPDQLNYLGRRSLLFFYAHYLVLQCWRAVGFPLVPALTWTGALAGAVLLCWVTERLNFLLIARFSSHIWFWVFLLTLVLLPPLFLPPAAFTATSYLSGFLFALNYRQLHQLASPKPPQIDAGDRFC</sequence>
<proteinExistence type="predicted"/>
<protein>
    <recommendedName>
        <fullName evidence="4">Acyltransferase 3 domain-containing protein</fullName>
    </recommendedName>
</protein>
<feature type="transmembrane region" description="Helical" evidence="1">
    <location>
        <begin position="197"/>
        <end position="217"/>
    </location>
</feature>
<feature type="transmembrane region" description="Helical" evidence="1">
    <location>
        <begin position="166"/>
        <end position="190"/>
    </location>
</feature>
<evidence type="ECO:0008006" key="4">
    <source>
        <dbReference type="Google" id="ProtNLM"/>
    </source>
</evidence>
<evidence type="ECO:0000313" key="2">
    <source>
        <dbReference type="EMBL" id="RDV84727.1"/>
    </source>
</evidence>
<gene>
    <name evidence="2" type="ORF">DXX99_01360</name>
</gene>
<dbReference type="AlphaFoldDB" id="A0A3D8P7Q6"/>
<name>A0A3D8P7Q6_9THEO</name>
<dbReference type="Proteomes" id="UP000256329">
    <property type="component" value="Unassembled WGS sequence"/>
</dbReference>
<feature type="transmembrane region" description="Helical" evidence="1">
    <location>
        <begin position="119"/>
        <end position="135"/>
    </location>
</feature>
<reference evidence="2 3" key="1">
    <citation type="submission" date="2018-08" db="EMBL/GenBank/DDBJ databases">
        <title>Form III RuBisCO-mediated autotrophy in Thermodesulfobium bacteria.</title>
        <authorList>
            <person name="Toshchakov S.V."/>
            <person name="Kublanov I.V."/>
            <person name="Frolov E."/>
            <person name="Bonch-Osmolovskaya E.A."/>
            <person name="Tourova T.P."/>
            <person name="Chernych N.A."/>
            <person name="Lebedinsky A.V."/>
        </authorList>
    </citation>
    <scope>NUCLEOTIDE SEQUENCE [LARGE SCALE GENOMIC DNA]</scope>
    <source>
        <strain evidence="2 3">SR</strain>
    </source>
</reference>
<feature type="transmembrane region" description="Helical" evidence="1">
    <location>
        <begin position="285"/>
        <end position="302"/>
    </location>
</feature>
<feature type="transmembrane region" description="Helical" evidence="1">
    <location>
        <begin position="229"/>
        <end position="250"/>
    </location>
</feature>
<comment type="caution">
    <text evidence="2">The sequence shown here is derived from an EMBL/GenBank/DDBJ whole genome shotgun (WGS) entry which is preliminary data.</text>
</comment>
<dbReference type="EMBL" id="QSLN01000001">
    <property type="protein sequence ID" value="RDV84727.1"/>
    <property type="molecule type" value="Genomic_DNA"/>
</dbReference>
<keyword evidence="1" id="KW-0472">Membrane</keyword>
<keyword evidence="1" id="KW-1133">Transmembrane helix</keyword>